<keyword evidence="2" id="KW-0732">Signal</keyword>
<feature type="compositionally biased region" description="Low complexity" evidence="1">
    <location>
        <begin position="18"/>
        <end position="38"/>
    </location>
</feature>
<evidence type="ECO:0000313" key="3">
    <source>
        <dbReference type="EMBL" id="CAA9999437.1"/>
    </source>
</evidence>
<gene>
    <name evidence="3" type="ORF">NTEN_LOCUS5720</name>
</gene>
<dbReference type="EMBL" id="CADCXU010008794">
    <property type="protein sequence ID" value="CAA9999437.1"/>
    <property type="molecule type" value="Genomic_DNA"/>
</dbReference>
<evidence type="ECO:0000256" key="2">
    <source>
        <dbReference type="SAM" id="SignalP"/>
    </source>
</evidence>
<protein>
    <submittedName>
        <fullName evidence="3">Uncharacterized protein</fullName>
    </submittedName>
</protein>
<name>A0A6H5GA70_9HEMI</name>
<keyword evidence="4" id="KW-1185">Reference proteome</keyword>
<dbReference type="AlphaFoldDB" id="A0A6H5GA70"/>
<evidence type="ECO:0000313" key="4">
    <source>
        <dbReference type="Proteomes" id="UP000479000"/>
    </source>
</evidence>
<reference evidence="3 4" key="1">
    <citation type="submission" date="2020-02" db="EMBL/GenBank/DDBJ databases">
        <authorList>
            <person name="Ferguson B K."/>
        </authorList>
    </citation>
    <scope>NUCLEOTIDE SEQUENCE [LARGE SCALE GENOMIC DNA]</scope>
</reference>
<proteinExistence type="predicted"/>
<accession>A0A6H5GA70</accession>
<feature type="region of interest" description="Disordered" evidence="1">
    <location>
        <begin position="18"/>
        <end position="114"/>
    </location>
</feature>
<feature type="signal peptide" evidence="2">
    <location>
        <begin position="1"/>
        <end position="22"/>
    </location>
</feature>
<dbReference type="Proteomes" id="UP000479000">
    <property type="component" value="Unassembled WGS sequence"/>
</dbReference>
<sequence>MEPIKLCILTLTLALAISNSSSAPTESSPAETTEMAAELIDAKGTDEPSANLEETTPKADGDGDGSSESQENSGMQRPLTISCPVSQLVYSYGRIRRTAQPPPPSAQGGHGRPE</sequence>
<feature type="chain" id="PRO_5026300757" evidence="2">
    <location>
        <begin position="23"/>
        <end position="114"/>
    </location>
</feature>
<feature type="compositionally biased region" description="Polar residues" evidence="1">
    <location>
        <begin position="66"/>
        <end position="75"/>
    </location>
</feature>
<evidence type="ECO:0000256" key="1">
    <source>
        <dbReference type="SAM" id="MobiDB-lite"/>
    </source>
</evidence>
<organism evidence="3 4">
    <name type="scientific">Nesidiocoris tenuis</name>
    <dbReference type="NCBI Taxonomy" id="355587"/>
    <lineage>
        <taxon>Eukaryota</taxon>
        <taxon>Metazoa</taxon>
        <taxon>Ecdysozoa</taxon>
        <taxon>Arthropoda</taxon>
        <taxon>Hexapoda</taxon>
        <taxon>Insecta</taxon>
        <taxon>Pterygota</taxon>
        <taxon>Neoptera</taxon>
        <taxon>Paraneoptera</taxon>
        <taxon>Hemiptera</taxon>
        <taxon>Heteroptera</taxon>
        <taxon>Panheteroptera</taxon>
        <taxon>Cimicomorpha</taxon>
        <taxon>Miridae</taxon>
        <taxon>Dicyphina</taxon>
        <taxon>Nesidiocoris</taxon>
    </lineage>
</organism>